<name>A0A9R1SVP7_9HYME</name>
<sequence>MLVQPPIVIKAGENCCSRTTIMESFSTPRYETKIETFDTLSTPISQRQVTSNVVEPALIHIEDNHGNNEQGDGHEGDSNIQVTEIQSNIQHSMTLTPVRLPAILDGEYFSVIRIDDSNVTVRCLQCQKLLNGNLKSTGNFLSHIKRVHPVLIDKIKTKSHQRKPALAYIDTTPGKFPEPVKSTKGYRKCYRTVEHNYSQDDNPSNPEENCEPPPVTWSETSPPVKKKKSDEPEHQDVARPHQSNFGTDDEFDAIGRNVAAKLRNMRLDQRIIAEKLLNDVLFEAQLGTLHRAASLHV</sequence>
<evidence type="ECO:0000313" key="3">
    <source>
        <dbReference type="RefSeq" id="XP_011298007.1"/>
    </source>
</evidence>
<dbReference type="GeneID" id="105263475"/>
<feature type="compositionally biased region" description="Basic and acidic residues" evidence="1">
    <location>
        <begin position="228"/>
        <end position="239"/>
    </location>
</feature>
<feature type="region of interest" description="Disordered" evidence="1">
    <location>
        <begin position="196"/>
        <end position="249"/>
    </location>
</feature>
<evidence type="ECO:0000256" key="1">
    <source>
        <dbReference type="SAM" id="MobiDB-lite"/>
    </source>
</evidence>
<proteinExistence type="predicted"/>
<evidence type="ECO:0000313" key="2">
    <source>
        <dbReference type="Proteomes" id="UP000694866"/>
    </source>
</evidence>
<dbReference type="OrthoDB" id="7476629at2759"/>
<dbReference type="Proteomes" id="UP000694866">
    <property type="component" value="Unplaced"/>
</dbReference>
<gene>
    <name evidence="3" type="primary">LOC105263475</name>
</gene>
<organism evidence="2 3">
    <name type="scientific">Fopius arisanus</name>
    <dbReference type="NCBI Taxonomy" id="64838"/>
    <lineage>
        <taxon>Eukaryota</taxon>
        <taxon>Metazoa</taxon>
        <taxon>Ecdysozoa</taxon>
        <taxon>Arthropoda</taxon>
        <taxon>Hexapoda</taxon>
        <taxon>Insecta</taxon>
        <taxon>Pterygota</taxon>
        <taxon>Neoptera</taxon>
        <taxon>Endopterygota</taxon>
        <taxon>Hymenoptera</taxon>
        <taxon>Apocrita</taxon>
        <taxon>Ichneumonoidea</taxon>
        <taxon>Braconidae</taxon>
        <taxon>Opiinae</taxon>
        <taxon>Fopius</taxon>
    </lineage>
</organism>
<protein>
    <submittedName>
        <fullName evidence="3">Uncharacterized protein isoform X1</fullName>
    </submittedName>
</protein>
<dbReference type="AlphaFoldDB" id="A0A9R1SVP7"/>
<dbReference type="RefSeq" id="XP_011298007.1">
    <property type="nucleotide sequence ID" value="XM_011299705.1"/>
</dbReference>
<accession>A0A9R1SVP7</accession>
<reference evidence="3" key="1">
    <citation type="submission" date="2025-08" db="UniProtKB">
        <authorList>
            <consortium name="RefSeq"/>
        </authorList>
    </citation>
    <scope>IDENTIFICATION</scope>
    <source>
        <strain evidence="3">USDA-PBARC FA_bdor</strain>
        <tissue evidence="3">Whole organism</tissue>
    </source>
</reference>
<dbReference type="KEGG" id="fas:105263475"/>
<keyword evidence="2" id="KW-1185">Reference proteome</keyword>